<evidence type="ECO:0008006" key="4">
    <source>
        <dbReference type="Google" id="ProtNLM"/>
    </source>
</evidence>
<gene>
    <name evidence="2" type="ORF">FisN_17Lh311</name>
</gene>
<dbReference type="PANTHER" id="PTHR46137:SF3">
    <property type="entry name" value="OS05G0310600 PROTEIN"/>
    <property type="match status" value="1"/>
</dbReference>
<sequence>MTCDDDDPECWEDLPDEKSDATMDAITLVSHRESPANVASFDPWEILQQSNHANTHKDGLASIEGTVDPSTRRHNCPEASSSSLLTEMNKEKDEMVNWRIVSKVNGQLRRKAKTFVPGDHIYMHCKAGVLDYQHHGILLDIRKAPQDGIILKIADFTNNSNTIALPTSLTSSSLSQLSLPKEHDAVEIRGLRVSEFDSEEWHVVEYGAPTDLCQASPPGTRTSAFCDCRRVVLARVDFLVRNPHVLPDYELLEANCECVAVWCKTGVWATTQVASVLLDAAVKKAGVALAATGIAAALPLTIPAEGLLGVAGLTTQVSLLAAAPWIPVVGILAVGATALLLQSSNNKWRDRTDFLNQRFREYTAAIILQRWWRRKGELR</sequence>
<dbReference type="PANTHER" id="PTHR46137">
    <property type="entry name" value="OS05G0310600 PROTEIN"/>
    <property type="match status" value="1"/>
</dbReference>
<organism evidence="2 3">
    <name type="scientific">Fistulifera solaris</name>
    <name type="common">Oleaginous diatom</name>
    <dbReference type="NCBI Taxonomy" id="1519565"/>
    <lineage>
        <taxon>Eukaryota</taxon>
        <taxon>Sar</taxon>
        <taxon>Stramenopiles</taxon>
        <taxon>Ochrophyta</taxon>
        <taxon>Bacillariophyta</taxon>
        <taxon>Bacillariophyceae</taxon>
        <taxon>Bacillariophycidae</taxon>
        <taxon>Naviculales</taxon>
        <taxon>Naviculaceae</taxon>
        <taxon>Fistulifera</taxon>
    </lineage>
</organism>
<feature type="transmembrane region" description="Helical" evidence="1">
    <location>
        <begin position="285"/>
        <end position="302"/>
    </location>
</feature>
<accession>A0A1Z5J5K8</accession>
<dbReference type="EMBL" id="BDSP01000003">
    <property type="protein sequence ID" value="GAX09226.1"/>
    <property type="molecule type" value="Genomic_DNA"/>
</dbReference>
<evidence type="ECO:0000313" key="3">
    <source>
        <dbReference type="Proteomes" id="UP000198406"/>
    </source>
</evidence>
<keyword evidence="3" id="KW-1185">Reference proteome</keyword>
<dbReference type="Gene3D" id="3.90.1720.10">
    <property type="entry name" value="endopeptidase domain like (from Nostoc punctiforme)"/>
    <property type="match status" value="1"/>
</dbReference>
<proteinExistence type="predicted"/>
<reference evidence="2 3" key="1">
    <citation type="journal article" date="2015" name="Plant Cell">
        <title>Oil accumulation by the oleaginous diatom Fistulifera solaris as revealed by the genome and transcriptome.</title>
        <authorList>
            <person name="Tanaka T."/>
            <person name="Maeda Y."/>
            <person name="Veluchamy A."/>
            <person name="Tanaka M."/>
            <person name="Abida H."/>
            <person name="Marechal E."/>
            <person name="Bowler C."/>
            <person name="Muto M."/>
            <person name="Sunaga Y."/>
            <person name="Tanaka M."/>
            <person name="Yoshino T."/>
            <person name="Taniguchi T."/>
            <person name="Fukuda Y."/>
            <person name="Nemoto M."/>
            <person name="Matsumoto M."/>
            <person name="Wong P.S."/>
            <person name="Aburatani S."/>
            <person name="Fujibuchi W."/>
        </authorList>
    </citation>
    <scope>NUCLEOTIDE SEQUENCE [LARGE SCALE GENOMIC DNA]</scope>
    <source>
        <strain evidence="2 3">JPCC DA0580</strain>
    </source>
</reference>
<dbReference type="InParanoid" id="A0A1Z5J5K8"/>
<feature type="transmembrane region" description="Helical" evidence="1">
    <location>
        <begin position="322"/>
        <end position="341"/>
    </location>
</feature>
<dbReference type="OrthoDB" id="43511at2759"/>
<comment type="caution">
    <text evidence="2">The sequence shown here is derived from an EMBL/GenBank/DDBJ whole genome shotgun (WGS) entry which is preliminary data.</text>
</comment>
<dbReference type="AlphaFoldDB" id="A0A1Z5J5K8"/>
<name>A0A1Z5J5K8_FISSO</name>
<protein>
    <recommendedName>
        <fullName evidence="4">LRAT domain-containing protein</fullName>
    </recommendedName>
</protein>
<keyword evidence="1" id="KW-1133">Transmembrane helix</keyword>
<keyword evidence="1" id="KW-0812">Transmembrane</keyword>
<evidence type="ECO:0000313" key="2">
    <source>
        <dbReference type="EMBL" id="GAX09226.1"/>
    </source>
</evidence>
<keyword evidence="1" id="KW-0472">Membrane</keyword>
<dbReference type="Proteomes" id="UP000198406">
    <property type="component" value="Unassembled WGS sequence"/>
</dbReference>
<evidence type="ECO:0000256" key="1">
    <source>
        <dbReference type="SAM" id="Phobius"/>
    </source>
</evidence>